<dbReference type="SUPFAM" id="SSF48452">
    <property type="entry name" value="TPR-like"/>
    <property type="match status" value="1"/>
</dbReference>
<evidence type="ECO:0000256" key="5">
    <source>
        <dbReference type="SAM" id="MobiDB-lite"/>
    </source>
</evidence>
<feature type="domain" description="UvrD-like helicase ATP-binding" evidence="6">
    <location>
        <begin position="1309"/>
        <end position="1409"/>
    </location>
</feature>
<feature type="region of interest" description="Disordered" evidence="5">
    <location>
        <begin position="1082"/>
        <end position="1112"/>
    </location>
</feature>
<feature type="non-terminal residue" evidence="7">
    <location>
        <position position="1"/>
    </location>
</feature>
<dbReference type="InterPro" id="IPR013986">
    <property type="entry name" value="DExx_box_DNA_helicase_dom_sf"/>
</dbReference>
<dbReference type="Pfam" id="PF00580">
    <property type="entry name" value="UvrD-helicase"/>
    <property type="match status" value="1"/>
</dbReference>
<dbReference type="InterPro" id="IPR011990">
    <property type="entry name" value="TPR-like_helical_dom_sf"/>
</dbReference>
<dbReference type="EMBL" id="CAXITT010000126">
    <property type="protein sequence ID" value="CAL1532834.1"/>
    <property type="molecule type" value="Genomic_DNA"/>
</dbReference>
<feature type="compositionally biased region" description="Basic and acidic residues" evidence="5">
    <location>
        <begin position="694"/>
        <end position="715"/>
    </location>
</feature>
<keyword evidence="8" id="KW-1185">Reference proteome</keyword>
<evidence type="ECO:0000313" key="8">
    <source>
        <dbReference type="Proteomes" id="UP001497497"/>
    </source>
</evidence>
<gene>
    <name evidence="7" type="ORF">GSLYS_00006852001</name>
</gene>
<keyword evidence="2" id="KW-0378">Hydrolase</keyword>
<sequence>GKLLFIETASKDAYTNIRTLRTGVKDKNMESWTEQLCYIFKSDGSKALAECTSLKKHGNRCYRSEDYQGAIEAYTKGIQILEIYMAKNEGNIQICTWDKGLAQLHGNRSECWFKLSEWNQCLEDAKRNVDYHPEWYKGHFRVARAYRNLGKFRKSVYAFVQAYMRLPSSEAEDLNKKVLYELIETAFVIASQLDSLLTKLRSVPTTLRTHVINFYLENKAWNIVEFIVTKVWKLTDSDLWRPRSSSTSKWDVDLVHFCDKDLLNQQWWVCKVLHHFLVLKSDHHLLKFHPGDTYFHATISIVVQSNTQRSVPKTQEPVCVDNVPDNANVDHHGGGNADATRLLCYVVEKIVIPTGDLNIQDDKGNTVLHHLATLEKYSKSVLSYILGKGVDCLKENKDGKTALDLTSQSDKRNLLRGKMVAQLVDETDKHNKIKIPEERKKLKAKNIKVLSSWLSCHIIPVIPKELVKISADSCKDLLTCLADDGKWLVLKELVTQFKEAKGKTTLPTFAKEMSLMSVVEAPAKEISESDKVDVVRLLVDHEASVDSPEAIEASIRNEEWKLTVELLDLGVNPDGVTLSPGDTPYHAALKLALNKFDGDFSMLEKLKEIHDQKKSLKKDVTVTDKDGNTLLHMAAQATSHQYSLKALQLLSKWRIPTNIKNKEKKMAVDYLPDWEDDRHQYIQVPTSTKSKNKSKTEKGTEEAASKTDTKSKPSVEETIETKISTLLSKIPEATGFLNPTQAESKFVVPRLLDSDDDNGEEGKSPDNGLGNSNNNGLTREDLTQVDIDELSRIDKIEIDPKDFDSLEWDIECTESVWRTLISKRQATVDIGLRKLSLRNLVLMKLKQLGSGDWKNLKQRSRRDVPETLKLYRLPLTSGAFILWERAIAFSPRLSDPQETSGSHDSQESAIREGRVYAEHVRVWEIGLKKSDLQPAVAKVVKSHQRGKECVVKKFLMTSHQSEKTLPKLFRECTDLQGHDEVLTPPASLHENEFTIMKLYTMSSQMVEAVLNDGDSKVDFPFRVTEIEHTFIHLKPEAPLLLLGRSGTGKTTCCLYRLFNEFLNYWELAKELGRPHIECLNISDESNNNGPEVPIQETDVNEGQNSDDTDDESDNNCEHLHQIFVTKNPVLCHEVENSFVKLCQTPKWLCDHVAERAEDVPNRLQDMEDNSFPLFLTSRHLLLILDASVDGQAFFPRDEDLGMKLYIPGWEPQEDILNIGQPLRRMNPRGFQNARRADRQADPRRESTYEVFVHEIWPKIKKESTFHPSLVWTEIVSFIKGSSEALECCEGYLAMTQYISIGKKRAPNFDSNRPLIYEIFLCYQNYLKKNHLFDEADVVFHIYKRLKETSGNIYWSPHNIYIDETQDFSQAELALLVSLCREPNKMFLAGDTAQSIMKGISFRFADLKSIFFHRTHQTTVGQSQVKKPDKIRQLRHNYRSHTGILALASAVLDIIMELFPETIDKLEKDQGMFDGPNPVIIETCKPEDLALLLKGNTRDTTPIEFGAHQAILVVDDEAKMNLPPELRDGIVLTIYESKGLEFDDVLIYNFFKHSQALKEWRVVTAFLNEMDKEMKKPRNHETRSESLVVLNQGETL</sequence>
<feature type="region of interest" description="Disordered" evidence="5">
    <location>
        <begin position="752"/>
        <end position="781"/>
    </location>
</feature>
<dbReference type="Gene3D" id="3.40.50.300">
    <property type="entry name" value="P-loop containing nucleotide triphosphate hydrolases"/>
    <property type="match status" value="2"/>
</dbReference>
<evidence type="ECO:0000256" key="3">
    <source>
        <dbReference type="ARBA" id="ARBA00022806"/>
    </source>
</evidence>
<dbReference type="InterPro" id="IPR014016">
    <property type="entry name" value="UvrD-like_ATP-bd"/>
</dbReference>
<dbReference type="GO" id="GO:0016787">
    <property type="term" value="F:hydrolase activity"/>
    <property type="evidence" value="ECO:0007669"/>
    <property type="project" value="UniProtKB-KW"/>
</dbReference>
<dbReference type="InterPro" id="IPR039904">
    <property type="entry name" value="TRANK1"/>
</dbReference>
<dbReference type="PANTHER" id="PTHR21529:SF4">
    <property type="entry name" value="TPR AND ANKYRIN REPEAT-CONTAINING PROTEIN 1"/>
    <property type="match status" value="1"/>
</dbReference>
<feature type="region of interest" description="Disordered" evidence="5">
    <location>
        <begin position="682"/>
        <end position="717"/>
    </location>
</feature>
<comment type="caution">
    <text evidence="7">The sequence shown here is derived from an EMBL/GenBank/DDBJ whole genome shotgun (WGS) entry which is preliminary data.</text>
</comment>
<name>A0AAV2HHC8_LYMST</name>
<proteinExistence type="predicted"/>
<dbReference type="SUPFAM" id="SSF52540">
    <property type="entry name" value="P-loop containing nucleoside triphosphate hydrolases"/>
    <property type="match status" value="1"/>
</dbReference>
<keyword evidence="4" id="KW-0067">ATP-binding</keyword>
<dbReference type="GO" id="GO:0004386">
    <property type="term" value="F:helicase activity"/>
    <property type="evidence" value="ECO:0007669"/>
    <property type="project" value="UniProtKB-KW"/>
</dbReference>
<dbReference type="PANTHER" id="PTHR21529">
    <property type="entry name" value="MAMMARY TURMOR VIRUS RECEPTOR HOMOLOG 1, 2 MTVR1, 2"/>
    <property type="match status" value="1"/>
</dbReference>
<protein>
    <recommendedName>
        <fullName evidence="6">UvrD-like helicase ATP-binding domain-containing protein</fullName>
    </recommendedName>
</protein>
<feature type="compositionally biased region" description="Low complexity" evidence="5">
    <location>
        <begin position="767"/>
        <end position="777"/>
    </location>
</feature>
<feature type="region of interest" description="Disordered" evidence="5">
    <location>
        <begin position="1575"/>
        <end position="1595"/>
    </location>
</feature>
<accession>A0AAV2HHC8</accession>
<dbReference type="InterPro" id="IPR036770">
    <property type="entry name" value="Ankyrin_rpt-contain_sf"/>
</dbReference>
<evidence type="ECO:0000256" key="4">
    <source>
        <dbReference type="ARBA" id="ARBA00022840"/>
    </source>
</evidence>
<dbReference type="GO" id="GO:0005524">
    <property type="term" value="F:ATP binding"/>
    <property type="evidence" value="ECO:0007669"/>
    <property type="project" value="UniProtKB-KW"/>
</dbReference>
<dbReference type="SUPFAM" id="SSF48403">
    <property type="entry name" value="Ankyrin repeat"/>
    <property type="match status" value="2"/>
</dbReference>
<keyword evidence="3" id="KW-0347">Helicase</keyword>
<evidence type="ECO:0000256" key="2">
    <source>
        <dbReference type="ARBA" id="ARBA00022801"/>
    </source>
</evidence>
<keyword evidence="1" id="KW-0547">Nucleotide-binding</keyword>
<reference evidence="7 8" key="1">
    <citation type="submission" date="2024-04" db="EMBL/GenBank/DDBJ databases">
        <authorList>
            <consortium name="Genoscope - CEA"/>
            <person name="William W."/>
        </authorList>
    </citation>
    <scope>NUCLEOTIDE SEQUENCE [LARGE SCALE GENOMIC DNA]</scope>
</reference>
<dbReference type="Gene3D" id="1.25.40.20">
    <property type="entry name" value="Ankyrin repeat-containing domain"/>
    <property type="match status" value="2"/>
</dbReference>
<evidence type="ECO:0000259" key="6">
    <source>
        <dbReference type="Pfam" id="PF00580"/>
    </source>
</evidence>
<evidence type="ECO:0000256" key="1">
    <source>
        <dbReference type="ARBA" id="ARBA00022741"/>
    </source>
</evidence>
<dbReference type="SMART" id="SM00028">
    <property type="entry name" value="TPR"/>
    <property type="match status" value="3"/>
</dbReference>
<dbReference type="InterPro" id="IPR027417">
    <property type="entry name" value="P-loop_NTPase"/>
</dbReference>
<organism evidence="7 8">
    <name type="scientific">Lymnaea stagnalis</name>
    <name type="common">Great pond snail</name>
    <name type="synonym">Helix stagnalis</name>
    <dbReference type="NCBI Taxonomy" id="6523"/>
    <lineage>
        <taxon>Eukaryota</taxon>
        <taxon>Metazoa</taxon>
        <taxon>Spiralia</taxon>
        <taxon>Lophotrochozoa</taxon>
        <taxon>Mollusca</taxon>
        <taxon>Gastropoda</taxon>
        <taxon>Heterobranchia</taxon>
        <taxon>Euthyneura</taxon>
        <taxon>Panpulmonata</taxon>
        <taxon>Hygrophila</taxon>
        <taxon>Lymnaeoidea</taxon>
        <taxon>Lymnaeidae</taxon>
        <taxon>Lymnaea</taxon>
    </lineage>
</organism>
<evidence type="ECO:0000313" key="7">
    <source>
        <dbReference type="EMBL" id="CAL1532834.1"/>
    </source>
</evidence>
<dbReference type="Gene3D" id="1.25.40.10">
    <property type="entry name" value="Tetratricopeptide repeat domain"/>
    <property type="match status" value="1"/>
</dbReference>
<dbReference type="Proteomes" id="UP001497497">
    <property type="component" value="Unassembled WGS sequence"/>
</dbReference>
<dbReference type="InterPro" id="IPR019734">
    <property type="entry name" value="TPR_rpt"/>
</dbReference>
<dbReference type="Gene3D" id="1.10.10.160">
    <property type="match status" value="1"/>
</dbReference>